<organism evidence="2 3">
    <name type="scientific">Adlercreutzia wanghongyangiae</name>
    <dbReference type="NCBI Taxonomy" id="3111451"/>
    <lineage>
        <taxon>Bacteria</taxon>
        <taxon>Bacillati</taxon>
        <taxon>Actinomycetota</taxon>
        <taxon>Coriobacteriia</taxon>
        <taxon>Eggerthellales</taxon>
        <taxon>Eggerthellaceae</taxon>
        <taxon>Adlercreutzia</taxon>
    </lineage>
</organism>
<accession>A0ABU6IF13</accession>
<comment type="caution">
    <text evidence="2">The sequence shown here is derived from an EMBL/GenBank/DDBJ whole genome shotgun (WGS) entry which is preliminary data.</text>
</comment>
<dbReference type="EMBL" id="JAYMFF010000002">
    <property type="protein sequence ID" value="MEC4175034.1"/>
    <property type="molecule type" value="Genomic_DNA"/>
</dbReference>
<evidence type="ECO:0000313" key="3">
    <source>
        <dbReference type="Proteomes" id="UP001349994"/>
    </source>
</evidence>
<proteinExistence type="predicted"/>
<keyword evidence="1" id="KW-0472">Membrane</keyword>
<feature type="transmembrane region" description="Helical" evidence="1">
    <location>
        <begin position="21"/>
        <end position="41"/>
    </location>
</feature>
<reference evidence="2 3" key="1">
    <citation type="submission" date="2024-01" db="EMBL/GenBank/DDBJ databases">
        <title>novel species in genus Adlercreutzia.</title>
        <authorList>
            <person name="Liu X."/>
        </authorList>
    </citation>
    <scope>NUCLEOTIDE SEQUENCE [LARGE SCALE GENOMIC DNA]</scope>
    <source>
        <strain evidence="2 3">R7</strain>
    </source>
</reference>
<keyword evidence="1" id="KW-0812">Transmembrane</keyword>
<sequence>MANQGDRYRRRNRFSRRGEGRARRWAAVMAVALIVALLWLFPLPNSQNDAVEQSLSDVDWQTVEENPEGGTVVLADGSYAGEGTSALALEPGSIEAGTVVINSSLKGVNTYDESDPSVLSSSNEVRAGMDAIGASDAIASNSSFSDKETLVSTGEPDVIVPNKVGVGDSEDTSGIESREVSLSTDDFDFGRWGYESYEAYVADHPFWARFNYARLWTGRALEMAQPAGCSACARQERKPKEAVVERHPVVVERPVTGQIFLVESQGRLPQLTVVAPHGADAFVKLKDADSGETVLSFYVRSGTTVEACVPARACEFYYAMGSDWLGPEEAFGEDGVYAKSDRALDFSNPSREYTYTFGSDGGNVEPVTIPRSEFI</sequence>
<gene>
    <name evidence="2" type="ORF">VIN30_01035</name>
</gene>
<dbReference type="RefSeq" id="WP_338208570.1">
    <property type="nucleotide sequence ID" value="NZ_JAYMFF010000002.1"/>
</dbReference>
<keyword evidence="3" id="KW-1185">Reference proteome</keyword>
<keyword evidence="1" id="KW-1133">Transmembrane helix</keyword>
<evidence type="ECO:0000256" key="1">
    <source>
        <dbReference type="SAM" id="Phobius"/>
    </source>
</evidence>
<name>A0ABU6IF13_9ACTN</name>
<protein>
    <submittedName>
        <fullName evidence="2">Uncharacterized protein</fullName>
    </submittedName>
</protein>
<dbReference type="Proteomes" id="UP001349994">
    <property type="component" value="Unassembled WGS sequence"/>
</dbReference>
<evidence type="ECO:0000313" key="2">
    <source>
        <dbReference type="EMBL" id="MEC4175034.1"/>
    </source>
</evidence>